<keyword evidence="2" id="KW-1185">Reference proteome</keyword>
<evidence type="ECO:0000313" key="1">
    <source>
        <dbReference type="EMBL" id="GFQ78499.1"/>
    </source>
</evidence>
<protein>
    <submittedName>
        <fullName evidence="1">Uncharacterized protein</fullName>
    </submittedName>
</protein>
<dbReference type="OrthoDB" id="8029976at2759"/>
<organism evidence="1 2">
    <name type="scientific">Trichonephila clavata</name>
    <name type="common">Joro spider</name>
    <name type="synonym">Nephila clavata</name>
    <dbReference type="NCBI Taxonomy" id="2740835"/>
    <lineage>
        <taxon>Eukaryota</taxon>
        <taxon>Metazoa</taxon>
        <taxon>Ecdysozoa</taxon>
        <taxon>Arthropoda</taxon>
        <taxon>Chelicerata</taxon>
        <taxon>Arachnida</taxon>
        <taxon>Araneae</taxon>
        <taxon>Araneomorphae</taxon>
        <taxon>Entelegynae</taxon>
        <taxon>Araneoidea</taxon>
        <taxon>Nephilidae</taxon>
        <taxon>Trichonephila</taxon>
    </lineage>
</organism>
<proteinExistence type="predicted"/>
<dbReference type="AlphaFoldDB" id="A0A8X6KMC9"/>
<reference evidence="1" key="1">
    <citation type="submission" date="2020-07" db="EMBL/GenBank/DDBJ databases">
        <title>Multicomponent nature underlies the extraordinary mechanical properties of spider dragline silk.</title>
        <authorList>
            <person name="Kono N."/>
            <person name="Nakamura H."/>
            <person name="Mori M."/>
            <person name="Yoshida Y."/>
            <person name="Ohtoshi R."/>
            <person name="Malay A.D."/>
            <person name="Moran D.A.P."/>
            <person name="Tomita M."/>
            <person name="Numata K."/>
            <person name="Arakawa K."/>
        </authorList>
    </citation>
    <scope>NUCLEOTIDE SEQUENCE</scope>
</reference>
<evidence type="ECO:0000313" key="2">
    <source>
        <dbReference type="Proteomes" id="UP000887116"/>
    </source>
</evidence>
<sequence>MDGKESAPEDKEENRQELRDFNAPLALSILYLNISTKYHSIIENVTHLAEACKLLRDNLRPDNKSYHMQLFNEFFQSVKSNLN</sequence>
<gene>
    <name evidence="1" type="ORF">TNCT_362281</name>
</gene>
<dbReference type="EMBL" id="BMAO01031905">
    <property type="protein sequence ID" value="GFQ78499.1"/>
    <property type="molecule type" value="Genomic_DNA"/>
</dbReference>
<accession>A0A8X6KMC9</accession>
<comment type="caution">
    <text evidence="1">The sequence shown here is derived from an EMBL/GenBank/DDBJ whole genome shotgun (WGS) entry which is preliminary data.</text>
</comment>
<name>A0A8X6KMC9_TRICU</name>
<dbReference type="Proteomes" id="UP000887116">
    <property type="component" value="Unassembled WGS sequence"/>
</dbReference>